<comment type="catalytic activity">
    <reaction evidence="9">
        <text>L-ornithine + NADPH + O2 = N(5)-hydroxy-L-ornithine + NADP(+) + H2O</text>
        <dbReference type="Rhea" id="RHEA:41508"/>
        <dbReference type="ChEBI" id="CHEBI:15377"/>
        <dbReference type="ChEBI" id="CHEBI:15379"/>
        <dbReference type="ChEBI" id="CHEBI:46911"/>
        <dbReference type="ChEBI" id="CHEBI:57783"/>
        <dbReference type="ChEBI" id="CHEBI:58349"/>
        <dbReference type="ChEBI" id="CHEBI:78275"/>
        <dbReference type="EC" id="1.14.13.196"/>
    </reaction>
</comment>
<keyword evidence="8" id="KW-0560">Oxidoreductase</keyword>
<accession>A0A8H5LKV5</accession>
<evidence type="ECO:0000256" key="2">
    <source>
        <dbReference type="ARBA" id="ARBA00004924"/>
    </source>
</evidence>
<comment type="catalytic activity">
    <reaction evidence="10">
        <text>L-ornithine + NADH + O2 = N(5)-hydroxy-L-ornithine + NAD(+) + H2O</text>
        <dbReference type="Rhea" id="RHEA:41512"/>
        <dbReference type="ChEBI" id="CHEBI:15377"/>
        <dbReference type="ChEBI" id="CHEBI:15379"/>
        <dbReference type="ChEBI" id="CHEBI:46911"/>
        <dbReference type="ChEBI" id="CHEBI:57540"/>
        <dbReference type="ChEBI" id="CHEBI:57945"/>
        <dbReference type="ChEBI" id="CHEBI:78275"/>
        <dbReference type="EC" id="1.14.13.196"/>
    </reaction>
</comment>
<keyword evidence="6" id="KW-0274">FAD</keyword>
<evidence type="ECO:0000256" key="9">
    <source>
        <dbReference type="ARBA" id="ARBA00047598"/>
    </source>
</evidence>
<reference evidence="11 12" key="1">
    <citation type="journal article" date="2020" name="ISME J.">
        <title>Uncovering the hidden diversity of litter-decomposition mechanisms in mushroom-forming fungi.</title>
        <authorList>
            <person name="Floudas D."/>
            <person name="Bentzer J."/>
            <person name="Ahren D."/>
            <person name="Johansson T."/>
            <person name="Persson P."/>
            <person name="Tunlid A."/>
        </authorList>
    </citation>
    <scope>NUCLEOTIDE SEQUENCE [LARGE SCALE GENOMIC DNA]</scope>
    <source>
        <strain evidence="11 12">CBS 146.42</strain>
    </source>
</reference>
<proteinExistence type="inferred from homology"/>
<evidence type="ECO:0000313" key="11">
    <source>
        <dbReference type="EMBL" id="KAF5360879.1"/>
    </source>
</evidence>
<dbReference type="Pfam" id="PF13434">
    <property type="entry name" value="Lys_Orn_oxgnase"/>
    <property type="match status" value="1"/>
</dbReference>
<evidence type="ECO:0000256" key="4">
    <source>
        <dbReference type="ARBA" id="ARBA00012881"/>
    </source>
</evidence>
<evidence type="ECO:0000256" key="10">
    <source>
        <dbReference type="ARBA" id="ARBA00049248"/>
    </source>
</evidence>
<comment type="cofactor">
    <cofactor evidence="1">
        <name>FAD</name>
        <dbReference type="ChEBI" id="CHEBI:57692"/>
    </cofactor>
</comment>
<organism evidence="11 12">
    <name type="scientific">Leucocoprinus leucothites</name>
    <dbReference type="NCBI Taxonomy" id="201217"/>
    <lineage>
        <taxon>Eukaryota</taxon>
        <taxon>Fungi</taxon>
        <taxon>Dikarya</taxon>
        <taxon>Basidiomycota</taxon>
        <taxon>Agaricomycotina</taxon>
        <taxon>Agaricomycetes</taxon>
        <taxon>Agaricomycetidae</taxon>
        <taxon>Agaricales</taxon>
        <taxon>Agaricineae</taxon>
        <taxon>Agaricaceae</taxon>
        <taxon>Leucocoprinus</taxon>
    </lineage>
</organism>
<protein>
    <recommendedName>
        <fullName evidence="4">L-ornithine N(5)-monooxygenase [NAD(P)H]</fullName>
        <ecNumber evidence="4">1.14.13.196</ecNumber>
    </recommendedName>
</protein>
<comment type="caution">
    <text evidence="11">The sequence shown here is derived from an EMBL/GenBank/DDBJ whole genome shotgun (WGS) entry which is preliminary data.</text>
</comment>
<dbReference type="AlphaFoldDB" id="A0A8H5LKV5"/>
<sequence>MKQTILSGKRPTKITMNSISSSDLGIYMNYISVSPISLPSSTTQSLEDQAQVMTATIGIIGSGPAALITAHTLIKDGFTNVRLITRDKRPGGIWARERVYPGLSLNNVYGELRFSSLEMKPPPNSSKTGGRLTGEVMSEYMESFAENFLQGRITYSTEVMKVRRGENSDGWIIQTKDLTTSTVTETHYSKIVLCTGGCSNPHIPASLSPRPVEASGFRGLVLHSSQFNQELPRILSAVKAASSGSDKGSGRVVIIGCGKSAQDIAAHLANQGRNVSIVYERLEPYLASNRPRPAFLRKSRVFSTLSPYNTLHSRLERFFHTTWLGSLLICCVFKFISQSGFQAYNISPKSPLRNVESLFWQPRVNDSGVARPTSFYGLAAAGKIHLCTPARATGYGDDGHSIRLNNGQEIAADVVILATGYRSSWEYLFDDQTAEDLGIKRRLLPPSLLTENEWKTYYTLESPPTSHLKSGTPIAASSIYRGIVPAKNVHRRDFAINGAIFTGNAGYAFEVVSHWISSYFLGDKLRLPPTPEAALGEADRHSAWCERRFPGVLGKMNESISAAIHIWSWPQAMDELLEDMHLPSARSGGRWYNWILQVIDLKEIMNLTEERRALREAGRL</sequence>
<dbReference type="GO" id="GO:0016491">
    <property type="term" value="F:oxidoreductase activity"/>
    <property type="evidence" value="ECO:0007669"/>
    <property type="project" value="UniProtKB-KW"/>
</dbReference>
<dbReference type="EC" id="1.14.13.196" evidence="4"/>
<dbReference type="PRINTS" id="PR00419">
    <property type="entry name" value="ADXRDTASE"/>
</dbReference>
<dbReference type="InterPro" id="IPR036188">
    <property type="entry name" value="FAD/NAD-bd_sf"/>
</dbReference>
<evidence type="ECO:0000256" key="8">
    <source>
        <dbReference type="ARBA" id="ARBA00023002"/>
    </source>
</evidence>
<name>A0A8H5LKV5_9AGAR</name>
<evidence type="ECO:0000256" key="5">
    <source>
        <dbReference type="ARBA" id="ARBA00022630"/>
    </source>
</evidence>
<evidence type="ECO:0000256" key="6">
    <source>
        <dbReference type="ARBA" id="ARBA00022827"/>
    </source>
</evidence>
<keyword evidence="12" id="KW-1185">Reference proteome</keyword>
<comment type="similarity">
    <text evidence="3">Belongs to the lysine N(6)-hydroxylase/L-ornithine N(5)-oxygenase family.</text>
</comment>
<comment type="pathway">
    <text evidence="2">Siderophore biosynthesis.</text>
</comment>
<evidence type="ECO:0000256" key="1">
    <source>
        <dbReference type="ARBA" id="ARBA00001974"/>
    </source>
</evidence>
<dbReference type="InterPro" id="IPR025700">
    <property type="entry name" value="Lys/Orn_oxygenase"/>
</dbReference>
<gene>
    <name evidence="11" type="ORF">D9756_004538</name>
</gene>
<dbReference type="Proteomes" id="UP000559027">
    <property type="component" value="Unassembled WGS sequence"/>
</dbReference>
<keyword evidence="7" id="KW-0521">NADP</keyword>
<dbReference type="InterPro" id="IPR050346">
    <property type="entry name" value="FMO-like"/>
</dbReference>
<dbReference type="PANTHER" id="PTHR23023">
    <property type="entry name" value="DIMETHYLANILINE MONOOXYGENASE"/>
    <property type="match status" value="1"/>
</dbReference>
<keyword evidence="5" id="KW-0285">Flavoprotein</keyword>
<evidence type="ECO:0000256" key="7">
    <source>
        <dbReference type="ARBA" id="ARBA00022857"/>
    </source>
</evidence>
<dbReference type="EMBL" id="JAACJO010000003">
    <property type="protein sequence ID" value="KAF5360879.1"/>
    <property type="molecule type" value="Genomic_DNA"/>
</dbReference>
<dbReference type="SUPFAM" id="SSF51905">
    <property type="entry name" value="FAD/NAD(P)-binding domain"/>
    <property type="match status" value="2"/>
</dbReference>
<dbReference type="OrthoDB" id="2915840at2759"/>
<evidence type="ECO:0000313" key="12">
    <source>
        <dbReference type="Proteomes" id="UP000559027"/>
    </source>
</evidence>
<evidence type="ECO:0000256" key="3">
    <source>
        <dbReference type="ARBA" id="ARBA00007588"/>
    </source>
</evidence>
<dbReference type="Gene3D" id="3.50.50.60">
    <property type="entry name" value="FAD/NAD(P)-binding domain"/>
    <property type="match status" value="2"/>
</dbReference>